<feature type="domain" description="EF-hand" evidence="8">
    <location>
        <begin position="115"/>
        <end position="150"/>
    </location>
</feature>
<dbReference type="AlphaFoldDB" id="A0A8S4MW22"/>
<feature type="region of interest" description="Disordered" evidence="7">
    <location>
        <begin position="779"/>
        <end position="806"/>
    </location>
</feature>
<dbReference type="EMBL" id="CAIIXF020000001">
    <property type="protein sequence ID" value="CAH1772708.1"/>
    <property type="molecule type" value="Genomic_DNA"/>
</dbReference>
<comment type="caution">
    <text evidence="9">The sequence shown here is derived from an EMBL/GenBank/DDBJ whole genome shotgun (WGS) entry which is preliminary data.</text>
</comment>
<feature type="compositionally biased region" description="Basic and acidic residues" evidence="7">
    <location>
        <begin position="1021"/>
        <end position="1031"/>
    </location>
</feature>
<feature type="compositionally biased region" description="Polar residues" evidence="7">
    <location>
        <begin position="939"/>
        <end position="955"/>
    </location>
</feature>
<keyword evidence="6" id="KW-0514">Muscle protein</keyword>
<feature type="region of interest" description="Disordered" evidence="7">
    <location>
        <begin position="589"/>
        <end position="608"/>
    </location>
</feature>
<dbReference type="CDD" id="cd00051">
    <property type="entry name" value="EFh"/>
    <property type="match status" value="2"/>
</dbReference>
<evidence type="ECO:0000256" key="7">
    <source>
        <dbReference type="SAM" id="MobiDB-lite"/>
    </source>
</evidence>
<evidence type="ECO:0000256" key="6">
    <source>
        <dbReference type="ARBA" id="ARBA00023179"/>
    </source>
</evidence>
<dbReference type="InterPro" id="IPR018247">
    <property type="entry name" value="EF_Hand_1_Ca_BS"/>
</dbReference>
<evidence type="ECO:0000313" key="9">
    <source>
        <dbReference type="EMBL" id="CAH1772708.1"/>
    </source>
</evidence>
<feature type="region of interest" description="Disordered" evidence="7">
    <location>
        <begin position="333"/>
        <end position="412"/>
    </location>
</feature>
<keyword evidence="4" id="KW-0518">Myosin</keyword>
<feature type="compositionally biased region" description="Basic residues" evidence="7">
    <location>
        <begin position="341"/>
        <end position="351"/>
    </location>
</feature>
<evidence type="ECO:0000256" key="3">
    <source>
        <dbReference type="ARBA" id="ARBA00022837"/>
    </source>
</evidence>
<dbReference type="InterPro" id="IPR011992">
    <property type="entry name" value="EF-hand-dom_pair"/>
</dbReference>
<dbReference type="GO" id="GO:0016459">
    <property type="term" value="C:myosin complex"/>
    <property type="evidence" value="ECO:0007669"/>
    <property type="project" value="UniProtKB-KW"/>
</dbReference>
<feature type="compositionally biased region" description="Gly residues" evidence="7">
    <location>
        <begin position="920"/>
        <end position="931"/>
    </location>
</feature>
<dbReference type="PROSITE" id="PS00018">
    <property type="entry name" value="EF_HAND_1"/>
    <property type="match status" value="1"/>
</dbReference>
<evidence type="ECO:0000256" key="2">
    <source>
        <dbReference type="ARBA" id="ARBA00022737"/>
    </source>
</evidence>
<feature type="compositionally biased region" description="Basic residues" evidence="7">
    <location>
        <begin position="627"/>
        <end position="644"/>
    </location>
</feature>
<protein>
    <recommendedName>
        <fullName evidence="8">EF-hand domain-containing protein</fullName>
    </recommendedName>
</protein>
<keyword evidence="3" id="KW-0106">Calcium</keyword>
<dbReference type="InterPro" id="IPR050403">
    <property type="entry name" value="Myosin_RLC"/>
</dbReference>
<feature type="compositionally biased region" description="Acidic residues" evidence="7">
    <location>
        <begin position="962"/>
        <end position="972"/>
    </location>
</feature>
<name>A0A8S4MW22_OWEFU</name>
<dbReference type="Gene3D" id="1.10.238.10">
    <property type="entry name" value="EF-hand"/>
    <property type="match status" value="2"/>
</dbReference>
<organism evidence="9 10">
    <name type="scientific">Owenia fusiformis</name>
    <name type="common">Polychaete worm</name>
    <dbReference type="NCBI Taxonomy" id="6347"/>
    <lineage>
        <taxon>Eukaryota</taxon>
        <taxon>Metazoa</taxon>
        <taxon>Spiralia</taxon>
        <taxon>Lophotrochozoa</taxon>
        <taxon>Annelida</taxon>
        <taxon>Polychaeta</taxon>
        <taxon>Sedentaria</taxon>
        <taxon>Canalipalpata</taxon>
        <taxon>Sabellida</taxon>
        <taxon>Oweniida</taxon>
        <taxon>Oweniidae</taxon>
        <taxon>Owenia</taxon>
    </lineage>
</organism>
<dbReference type="PANTHER" id="PTHR23049">
    <property type="entry name" value="MYOSIN REGULATORY LIGHT CHAIN 2"/>
    <property type="match status" value="1"/>
</dbReference>
<dbReference type="SUPFAM" id="SSF47473">
    <property type="entry name" value="EF-hand"/>
    <property type="match status" value="1"/>
</dbReference>
<evidence type="ECO:0000259" key="8">
    <source>
        <dbReference type="PROSITE" id="PS50222"/>
    </source>
</evidence>
<feature type="compositionally biased region" description="Polar residues" evidence="7">
    <location>
        <begin position="356"/>
        <end position="370"/>
    </location>
</feature>
<feature type="region of interest" description="Disordered" evidence="7">
    <location>
        <begin position="916"/>
        <end position="1031"/>
    </location>
</feature>
<gene>
    <name evidence="9" type="ORF">OFUS_LOCUS426</name>
</gene>
<keyword evidence="1" id="KW-0479">Metal-binding</keyword>
<keyword evidence="10" id="KW-1185">Reference proteome</keyword>
<feature type="region of interest" description="Disordered" evidence="7">
    <location>
        <begin position="627"/>
        <end position="649"/>
    </location>
</feature>
<dbReference type="Pfam" id="PF13499">
    <property type="entry name" value="EF-hand_7"/>
    <property type="match status" value="1"/>
</dbReference>
<dbReference type="Proteomes" id="UP000749559">
    <property type="component" value="Unassembled WGS sequence"/>
</dbReference>
<dbReference type="InterPro" id="IPR002048">
    <property type="entry name" value="EF_hand_dom"/>
</dbReference>
<evidence type="ECO:0000256" key="4">
    <source>
        <dbReference type="ARBA" id="ARBA00023123"/>
    </source>
</evidence>
<evidence type="ECO:0000256" key="5">
    <source>
        <dbReference type="ARBA" id="ARBA00023175"/>
    </source>
</evidence>
<feature type="compositionally biased region" description="Basic and acidic residues" evidence="7">
    <location>
        <begin position="445"/>
        <end position="466"/>
    </location>
</feature>
<dbReference type="FunFam" id="1.10.238.10:FF:000007">
    <property type="entry name" value="Putative myosin regulatory light chain sqh"/>
    <property type="match status" value="1"/>
</dbReference>
<dbReference type="SMART" id="SM00054">
    <property type="entry name" value="EFh"/>
    <property type="match status" value="2"/>
</dbReference>
<sequence length="1053" mass="118488">MYTTLLHWGRVRLGACYTTTLTTFTTLLRWGGVRLGAYYTYYTYYAYYVYYATTLGWGQAMSILRLLHLLRILRYYAGFVQITEIKMSSRKTKGKTTKKRAQRATSNVFAMFDQAQIQEFKEAFNMIDQNRDGFIDKEDLHDMLASLGKNPTDEYLDGMINEAPGPINFTMFLTMFGEKLNGTDPEDVIKNAFACFDEEQTGYINEDRLRELLTSMGDRFTDEQVDDMFREAPINKVSWSRATNKLISMTQRYIEAMQFSNLHAYDILQKHQRNRPLGDLMVKQKFFPQEPSLTTETVDIDLPRKHPIPYRTKSAMEILKDEERKVHSVYKRARSAVLGHSKNRVRSGKTSRTRDMSSTLSSTVRVNGSAGSLKKPRPGSGVNSSFNYAHNTPTTPRPRSPQKSSMSRSDSISDSVAISKYNMDPSMLESSHSYNATHQKIQNRKNPEYHDWSDGLFKRGSKDRAKQNASPATHWLIFGGGQTERSRGIVDAFATMDKADDFYTIESVTGSKVAQQLKRGDSIRIGKNGKVQQTDLKVRREDYSTKNNNEKLEDLVYMPEEIDVSEYMFVESEKEPVSWEDQVSRPDAKVLEPTTPRPPDKTPNLCENNPVTFRKLLDDEPRPKITQKKTSKRYRVIQRPKSRKGHDNMDRVSGRITVLTLNSGDDSGGESDADSEAAYAEILRSQTAMSQRISELSRANTPAVNKPSPTKVPMVDEKQTASVKVETVPNITPHDNSCTMCDHEDHKRAPSSPTELSLQRPHTATTFFRPDSDLKVVQPKSRSIKTRTVRSAGSKPTPVTNGRLFSSQSGHKLDIKTPASITKGTTPQGNLGYIKFTQHIVAPPETILERPQSGVSSRTHGTHQSLHESLLSKKQDINFNSRYNASTPAPDNTPMLGSPMSSRPLTPNMYARYTADYIGDNGGPPGSGGSYQGPEGDRNSSLYGEDQNSGGSSPRGSIGNADDFDDDIEEDGYINNANNDDNYDDIHNDAKNDDDNNDAKKDNQRNVHFENSVIFNDEDPDKTIDQSNKSEDIDAIIKVEVNSNDQAGDEIEK</sequence>
<feature type="compositionally biased region" description="Polar residues" evidence="7">
    <location>
        <begin position="877"/>
        <end position="890"/>
    </location>
</feature>
<dbReference type="GO" id="GO:0005509">
    <property type="term" value="F:calcium ion binding"/>
    <property type="evidence" value="ECO:0007669"/>
    <property type="project" value="InterPro"/>
</dbReference>
<dbReference type="PROSITE" id="PS50222">
    <property type="entry name" value="EF_HAND_2"/>
    <property type="match status" value="2"/>
</dbReference>
<keyword evidence="2" id="KW-0677">Repeat</keyword>
<proteinExistence type="predicted"/>
<feature type="domain" description="EF-hand" evidence="8">
    <location>
        <begin position="184"/>
        <end position="219"/>
    </location>
</feature>
<feature type="region of interest" description="Disordered" evidence="7">
    <location>
        <begin position="697"/>
        <end position="717"/>
    </location>
</feature>
<feature type="region of interest" description="Disordered" evidence="7">
    <location>
        <begin position="849"/>
        <end position="904"/>
    </location>
</feature>
<reference evidence="9" key="1">
    <citation type="submission" date="2022-03" db="EMBL/GenBank/DDBJ databases">
        <authorList>
            <person name="Martin C."/>
        </authorList>
    </citation>
    <scope>NUCLEOTIDE SEQUENCE</scope>
</reference>
<feature type="compositionally biased region" description="Polar residues" evidence="7">
    <location>
        <begin position="853"/>
        <end position="864"/>
    </location>
</feature>
<accession>A0A8S4MW22</accession>
<evidence type="ECO:0000256" key="1">
    <source>
        <dbReference type="ARBA" id="ARBA00022723"/>
    </source>
</evidence>
<keyword evidence="5" id="KW-0505">Motor protein</keyword>
<evidence type="ECO:0000313" key="10">
    <source>
        <dbReference type="Proteomes" id="UP000749559"/>
    </source>
</evidence>
<dbReference type="OrthoDB" id="429467at2759"/>
<feature type="region of interest" description="Disordered" evidence="7">
    <location>
        <begin position="438"/>
        <end position="470"/>
    </location>
</feature>
<feature type="compositionally biased region" description="Basic and acidic residues" evidence="7">
    <location>
        <begin position="984"/>
        <end position="1008"/>
    </location>
</feature>
<feature type="compositionally biased region" description="Polar residues" evidence="7">
    <location>
        <begin position="797"/>
        <end position="806"/>
    </location>
</feature>
<feature type="compositionally biased region" description="Polar residues" evidence="7">
    <location>
        <begin position="381"/>
        <end position="394"/>
    </location>
</feature>